<feature type="compositionally biased region" description="Low complexity" evidence="1">
    <location>
        <begin position="41"/>
        <end position="51"/>
    </location>
</feature>
<evidence type="ECO:0000313" key="2">
    <source>
        <dbReference type="EMBL" id="KAG9244693.1"/>
    </source>
</evidence>
<evidence type="ECO:0000256" key="1">
    <source>
        <dbReference type="SAM" id="MobiDB-lite"/>
    </source>
</evidence>
<dbReference type="AlphaFoldDB" id="A0A9P8CF14"/>
<reference evidence="2" key="1">
    <citation type="journal article" date="2021" name="IMA Fungus">
        <title>Genomic characterization of three marine fungi, including Emericellopsis atlantica sp. nov. with signatures of a generalist lifestyle and marine biomass degradation.</title>
        <authorList>
            <person name="Hagestad O.C."/>
            <person name="Hou L."/>
            <person name="Andersen J.H."/>
            <person name="Hansen E.H."/>
            <person name="Altermark B."/>
            <person name="Li C."/>
            <person name="Kuhnert E."/>
            <person name="Cox R.J."/>
            <person name="Crous P.W."/>
            <person name="Spatafora J.W."/>
            <person name="Lail K."/>
            <person name="Amirebrahimi M."/>
            <person name="Lipzen A."/>
            <person name="Pangilinan J."/>
            <person name="Andreopoulos W."/>
            <person name="Hayes R.D."/>
            <person name="Ng V."/>
            <person name="Grigoriev I.V."/>
            <person name="Jackson S.A."/>
            <person name="Sutton T.D.S."/>
            <person name="Dobson A.D.W."/>
            <person name="Rama T."/>
        </authorList>
    </citation>
    <scope>NUCLEOTIDE SEQUENCE</scope>
    <source>
        <strain evidence="2">TRa3180A</strain>
    </source>
</reference>
<feature type="compositionally biased region" description="Polar residues" evidence="1">
    <location>
        <begin position="57"/>
        <end position="75"/>
    </location>
</feature>
<comment type="caution">
    <text evidence="2">The sequence shown here is derived from an EMBL/GenBank/DDBJ whole genome shotgun (WGS) entry which is preliminary data.</text>
</comment>
<dbReference type="EMBL" id="MU253889">
    <property type="protein sequence ID" value="KAG9244693.1"/>
    <property type="molecule type" value="Genomic_DNA"/>
</dbReference>
<keyword evidence="3" id="KW-1185">Reference proteome</keyword>
<gene>
    <name evidence="2" type="ORF">BJ878DRAFT_549805</name>
</gene>
<protein>
    <submittedName>
        <fullName evidence="2">Uncharacterized protein</fullName>
    </submittedName>
</protein>
<evidence type="ECO:0000313" key="3">
    <source>
        <dbReference type="Proteomes" id="UP000887226"/>
    </source>
</evidence>
<feature type="region of interest" description="Disordered" evidence="1">
    <location>
        <begin position="1"/>
        <end position="81"/>
    </location>
</feature>
<proteinExistence type="predicted"/>
<accession>A0A9P8CF14</accession>
<sequence>MANHEKRKKNDQNKNNSQQNGYKERPCKHCGGTHTDKYDKNQNNQQQGGQNPPCKHFNQNNPKHTPEQCNKNANKQGDGKKTNCFKRDVEYLYLSGQPCLDKGNNNQLVGENGGAQPTGGFHRCGEWHYESQCEAHEKRRTTKSKRTPNCEVYKQEPHALEAGPIIVAGYEKLGYGVVPELLYKISEDAVMNSTEKVRLVQ</sequence>
<organism evidence="2 3">
    <name type="scientific">Calycina marina</name>
    <dbReference type="NCBI Taxonomy" id="1763456"/>
    <lineage>
        <taxon>Eukaryota</taxon>
        <taxon>Fungi</taxon>
        <taxon>Dikarya</taxon>
        <taxon>Ascomycota</taxon>
        <taxon>Pezizomycotina</taxon>
        <taxon>Leotiomycetes</taxon>
        <taxon>Helotiales</taxon>
        <taxon>Pezizellaceae</taxon>
        <taxon>Calycina</taxon>
    </lineage>
</organism>
<name>A0A9P8CF14_9HELO</name>
<dbReference type="Proteomes" id="UP000887226">
    <property type="component" value="Unassembled WGS sequence"/>
</dbReference>